<feature type="domain" description="HIT" evidence="10">
    <location>
        <begin position="194"/>
        <end position="312"/>
    </location>
</feature>
<dbReference type="PROSITE" id="PS51084">
    <property type="entry name" value="HIT_2"/>
    <property type="match status" value="1"/>
</dbReference>
<keyword evidence="5 8" id="KW-0862">Zinc</keyword>
<organism evidence="11">
    <name type="scientific">candidate division WOR-3 bacterium</name>
    <dbReference type="NCBI Taxonomy" id="2052148"/>
    <lineage>
        <taxon>Bacteria</taxon>
        <taxon>Bacteria division WOR-3</taxon>
    </lineage>
</organism>
<comment type="caution">
    <text evidence="11">The sequence shown here is derived from an EMBL/GenBank/DDBJ whole genome shotgun (WGS) entry which is preliminary data.</text>
</comment>
<gene>
    <name evidence="11" type="ORF">ENV70_02635</name>
</gene>
<dbReference type="InterPro" id="IPR053177">
    <property type="entry name" value="ADP-glucose_phosphorylase"/>
</dbReference>
<keyword evidence="2" id="KW-0808">Transferase</keyword>
<sequence length="336" mass="39001">MSEVRRDIVTDTWVIIDTTNDEIPKVSAEITVQEGLCPFCEGNEFNTPKEIYAIRDGSQPNSPGWKVRVVPNLHPILRVEGELEKFGVGVYDMVTGTGANEVIIESPRHITNIADLEQEQIALILDTYRFRIEDLHKDKRIRYVLIFKNYGRLAGSSSISHIHSDLIALPATPNRVKQKLNGAYEYYRYKERCLFCDIIQQEIEMGERLIFQTEKFVAFAPYASRFPGEVMIIPKNHKFSYKLIDKSELNDLSYILKKIFIAIRNGFNDPPYNLVLMDSPNLLPRPDYWKTIEQDYHWHMEIIPRIFRTTGFELGTGFYINRYSPEKSARLIRTGL</sequence>
<comment type="caution">
    <text evidence="9">Lacks conserved residue(s) required for the propagation of feature annotation.</text>
</comment>
<evidence type="ECO:0000313" key="11">
    <source>
        <dbReference type="EMBL" id="HHS62500.1"/>
    </source>
</evidence>
<protein>
    <submittedName>
        <fullName evidence="11">DUF4921 family protein</fullName>
    </submittedName>
</protein>
<keyword evidence="4 8" id="KW-0479">Metal-binding</keyword>
<dbReference type="GO" id="GO:0008270">
    <property type="term" value="F:zinc ion binding"/>
    <property type="evidence" value="ECO:0007669"/>
    <property type="project" value="InterPro"/>
</dbReference>
<evidence type="ECO:0000259" key="10">
    <source>
        <dbReference type="PROSITE" id="PS51084"/>
    </source>
</evidence>
<feature type="binding site" evidence="8">
    <location>
        <position position="37"/>
    </location>
    <ligand>
        <name>Zn(2+)</name>
        <dbReference type="ChEBI" id="CHEBI:29105"/>
    </ligand>
</feature>
<evidence type="ECO:0000256" key="4">
    <source>
        <dbReference type="ARBA" id="ARBA00022723"/>
    </source>
</evidence>
<accession>A0A7C6EGB1</accession>
<dbReference type="GO" id="GO:0008108">
    <property type="term" value="F:UDP-glucose:hexose-1-phosphate uridylyltransferase activity"/>
    <property type="evidence" value="ECO:0007669"/>
    <property type="project" value="InterPro"/>
</dbReference>
<evidence type="ECO:0000256" key="7">
    <source>
        <dbReference type="PIRSR" id="PIRSR000808-1"/>
    </source>
</evidence>
<dbReference type="Gene3D" id="3.30.428.10">
    <property type="entry name" value="HIT-like"/>
    <property type="match status" value="2"/>
</dbReference>
<feature type="active site" description="Tele-UMP-histidine intermediate" evidence="7">
    <location>
        <position position="163"/>
    </location>
</feature>
<dbReference type="SUPFAM" id="SSF54197">
    <property type="entry name" value="HIT-like"/>
    <property type="match status" value="2"/>
</dbReference>
<dbReference type="PIRSF" id="PIRSF000808">
    <property type="entry name" value="GalT"/>
    <property type="match status" value="1"/>
</dbReference>
<dbReference type="InterPro" id="IPR005849">
    <property type="entry name" value="GalP_Utransf_N"/>
</dbReference>
<dbReference type="GO" id="GO:0006012">
    <property type="term" value="P:galactose metabolic process"/>
    <property type="evidence" value="ECO:0007669"/>
    <property type="project" value="InterPro"/>
</dbReference>
<dbReference type="AlphaFoldDB" id="A0A7C6EGB1"/>
<dbReference type="InterPro" id="IPR005850">
    <property type="entry name" value="GalP_Utransf_C"/>
</dbReference>
<dbReference type="InterPro" id="IPR001937">
    <property type="entry name" value="GalP_UDPtransf1"/>
</dbReference>
<comment type="cofactor">
    <cofactor evidence="8">
        <name>Zn(2+)</name>
        <dbReference type="ChEBI" id="CHEBI:29105"/>
    </cofactor>
    <text evidence="8">Binds 1 zinc ion per subunit.</text>
</comment>
<evidence type="ECO:0000256" key="5">
    <source>
        <dbReference type="ARBA" id="ARBA00022833"/>
    </source>
</evidence>
<dbReference type="InterPro" id="IPR036265">
    <property type="entry name" value="HIT-like_sf"/>
</dbReference>
<feature type="binding site" evidence="8">
    <location>
        <position position="40"/>
    </location>
    <ligand>
        <name>Zn(2+)</name>
        <dbReference type="ChEBI" id="CHEBI:29105"/>
    </ligand>
</feature>
<evidence type="ECO:0000256" key="6">
    <source>
        <dbReference type="ARBA" id="ARBA00023277"/>
    </source>
</evidence>
<dbReference type="PANTHER" id="PTHR42763">
    <property type="entry name" value="ADP-GLUCOSE PHOSPHORYLASE"/>
    <property type="match status" value="1"/>
</dbReference>
<feature type="binding site" evidence="8">
    <location>
        <position position="109"/>
    </location>
    <ligand>
        <name>Zn(2+)</name>
        <dbReference type="ChEBI" id="CHEBI:29105"/>
    </ligand>
</feature>
<keyword evidence="6" id="KW-0119">Carbohydrate metabolism</keyword>
<reference evidence="11" key="1">
    <citation type="journal article" date="2020" name="mSystems">
        <title>Genome- and Community-Level Interaction Insights into Carbon Utilization and Element Cycling Functions of Hydrothermarchaeota in Hydrothermal Sediment.</title>
        <authorList>
            <person name="Zhou Z."/>
            <person name="Liu Y."/>
            <person name="Xu W."/>
            <person name="Pan J."/>
            <person name="Luo Z.H."/>
            <person name="Li M."/>
        </authorList>
    </citation>
    <scope>NUCLEOTIDE SEQUENCE [LARGE SCALE GENOMIC DNA]</scope>
    <source>
        <strain evidence="11">SpSt-783</strain>
    </source>
</reference>
<evidence type="ECO:0000256" key="2">
    <source>
        <dbReference type="ARBA" id="ARBA00022679"/>
    </source>
</evidence>
<dbReference type="InterPro" id="IPR011146">
    <property type="entry name" value="HIT-like"/>
</dbReference>
<keyword evidence="3" id="KW-0548">Nucleotidyltransferase</keyword>
<dbReference type="Pfam" id="PF01087">
    <property type="entry name" value="GalP_UDP_transf"/>
    <property type="match status" value="1"/>
</dbReference>
<comment type="similarity">
    <text evidence="1">Belongs to the galactose-1-phosphate uridylyltransferase type 1 family.</text>
</comment>
<proteinExistence type="inferred from homology"/>
<dbReference type="PANTHER" id="PTHR42763:SF1">
    <property type="entry name" value="UDP-GLUCOSE--HEXOSE-1-PHOSPHATE URIDYLYLTRANSFERASE"/>
    <property type="match status" value="1"/>
</dbReference>
<evidence type="ECO:0000256" key="3">
    <source>
        <dbReference type="ARBA" id="ARBA00022695"/>
    </source>
</evidence>
<dbReference type="EMBL" id="DTHJ01000056">
    <property type="protein sequence ID" value="HHS62500.1"/>
    <property type="molecule type" value="Genomic_DNA"/>
</dbReference>
<name>A0A7C6EGB1_UNCW3</name>
<evidence type="ECO:0000256" key="8">
    <source>
        <dbReference type="PIRSR" id="PIRSR000808-3"/>
    </source>
</evidence>
<evidence type="ECO:0000256" key="9">
    <source>
        <dbReference type="PROSITE-ProRule" id="PRU00464"/>
    </source>
</evidence>
<feature type="binding site" evidence="8">
    <location>
        <position position="161"/>
    </location>
    <ligand>
        <name>Zn(2+)</name>
        <dbReference type="ChEBI" id="CHEBI:29105"/>
    </ligand>
</feature>
<dbReference type="Pfam" id="PF02744">
    <property type="entry name" value="GalP_UDP_tr_C"/>
    <property type="match status" value="1"/>
</dbReference>
<evidence type="ECO:0000256" key="1">
    <source>
        <dbReference type="ARBA" id="ARBA00010951"/>
    </source>
</evidence>